<evidence type="ECO:0000256" key="3">
    <source>
        <dbReference type="ARBA" id="ARBA00022679"/>
    </source>
</evidence>
<comment type="similarity">
    <text evidence="1 5">Belongs to the class-III pyridoxal-phosphate-dependent aminotransferase family.</text>
</comment>
<dbReference type="RefSeq" id="WP_168606437.1">
    <property type="nucleotide sequence ID" value="NZ_CP038852.1"/>
</dbReference>
<gene>
    <name evidence="6" type="ORF">E5R92_01940</name>
</gene>
<dbReference type="Pfam" id="PF00202">
    <property type="entry name" value="Aminotran_3"/>
    <property type="match status" value="1"/>
</dbReference>
<sequence>MSSENRTSVPNSLNEHWMPFTSNKDFKANPRLITEAKGVYLKTHHGKTQIDASSGLFCNPLGHGRREITEAVTKQLETLDYAQPFQQGFGGSFELATKISKHTPGDLNKMFFTICGSTAVETAIKIAVAYHRAKGHAERFRFVGRERGYHGMNIGCISVGGMVNNIKTFASVLMPGVQHIRHTHLPEHKFVSGQPETGDYLANDLETICQNFGGENIAACIVEPIAGSTGTLVPPKGYLQRLREICDKHGILLIFDEVITGWGRTGSKFGADEFGVTPDIMTMAKATTNGVVPMGVVACSDYIYDTVMDASPTGAVELFHGYTYSGIPVAVAAALAVQEIFEKDDIFNRAKNLAPYFQKGLFSLQDLDSVDNIRGYGMMGGIDMKLNTKPGKAGYECFKACYEAGVNFKATGDCLIIAPQFICEEKHIDEIIEKLRSGISNYQKNQKN</sequence>
<evidence type="ECO:0000256" key="5">
    <source>
        <dbReference type="RuleBase" id="RU003560"/>
    </source>
</evidence>
<dbReference type="PANTHER" id="PTHR43094">
    <property type="entry name" value="AMINOTRANSFERASE"/>
    <property type="match status" value="1"/>
</dbReference>
<dbReference type="CDD" id="cd00610">
    <property type="entry name" value="OAT_like"/>
    <property type="match status" value="1"/>
</dbReference>
<name>A0A6H1Q1H0_9PROT</name>
<evidence type="ECO:0000256" key="1">
    <source>
        <dbReference type="ARBA" id="ARBA00008954"/>
    </source>
</evidence>
<dbReference type="AlphaFoldDB" id="A0A6H1Q1H0"/>
<accession>A0A6H1Q1H0</accession>
<keyword evidence="7" id="KW-1185">Reference proteome</keyword>
<dbReference type="PANTHER" id="PTHR43094:SF1">
    <property type="entry name" value="AMINOTRANSFERASE CLASS-III"/>
    <property type="match status" value="1"/>
</dbReference>
<evidence type="ECO:0000256" key="4">
    <source>
        <dbReference type="ARBA" id="ARBA00022898"/>
    </source>
</evidence>
<keyword evidence="4 5" id="KW-0663">Pyridoxal phosphate</keyword>
<dbReference type="FunFam" id="3.40.640.10:FF:000014">
    <property type="entry name" value="Adenosylmethionine-8-amino-7-oxononanoate aminotransferase, probable"/>
    <property type="match status" value="1"/>
</dbReference>
<dbReference type="GO" id="GO:0030170">
    <property type="term" value="F:pyridoxal phosphate binding"/>
    <property type="evidence" value="ECO:0007669"/>
    <property type="project" value="InterPro"/>
</dbReference>
<dbReference type="Gene3D" id="3.40.640.10">
    <property type="entry name" value="Type I PLP-dependent aspartate aminotransferase-like (Major domain)"/>
    <property type="match status" value="1"/>
</dbReference>
<dbReference type="InterPro" id="IPR015424">
    <property type="entry name" value="PyrdxlP-dep_Trfase"/>
</dbReference>
<evidence type="ECO:0000313" key="6">
    <source>
        <dbReference type="EMBL" id="QIZ20546.1"/>
    </source>
</evidence>
<evidence type="ECO:0000256" key="2">
    <source>
        <dbReference type="ARBA" id="ARBA00022576"/>
    </source>
</evidence>
<proteinExistence type="inferred from homology"/>
<dbReference type="InterPro" id="IPR005814">
    <property type="entry name" value="Aminotrans_3"/>
</dbReference>
<protein>
    <submittedName>
        <fullName evidence="6">Aspartate aminotransferase family protein</fullName>
    </submittedName>
</protein>
<dbReference type="Gene3D" id="3.90.1150.10">
    <property type="entry name" value="Aspartate Aminotransferase, domain 1"/>
    <property type="match status" value="1"/>
</dbReference>
<dbReference type="InterPro" id="IPR015422">
    <property type="entry name" value="PyrdxlP-dep_Trfase_small"/>
</dbReference>
<dbReference type="InterPro" id="IPR015421">
    <property type="entry name" value="PyrdxlP-dep_Trfase_major"/>
</dbReference>
<organism evidence="6 7">
    <name type="scientific">Candidatus Pelagibacter giovannonii</name>
    <dbReference type="NCBI Taxonomy" id="2563896"/>
    <lineage>
        <taxon>Bacteria</taxon>
        <taxon>Pseudomonadati</taxon>
        <taxon>Pseudomonadota</taxon>
        <taxon>Alphaproteobacteria</taxon>
        <taxon>Candidatus Pelagibacterales</taxon>
        <taxon>Candidatus Pelagibacteraceae</taxon>
        <taxon>Candidatus Pelagibacter</taxon>
    </lineage>
</organism>
<evidence type="ECO:0000313" key="7">
    <source>
        <dbReference type="Proteomes" id="UP000501094"/>
    </source>
</evidence>
<keyword evidence="3 6" id="KW-0808">Transferase</keyword>
<dbReference type="Proteomes" id="UP000501094">
    <property type="component" value="Chromosome"/>
</dbReference>
<dbReference type="GO" id="GO:0008483">
    <property type="term" value="F:transaminase activity"/>
    <property type="evidence" value="ECO:0007669"/>
    <property type="project" value="UniProtKB-KW"/>
</dbReference>
<keyword evidence="2 6" id="KW-0032">Aminotransferase</keyword>
<dbReference type="EMBL" id="CP038852">
    <property type="protein sequence ID" value="QIZ20546.1"/>
    <property type="molecule type" value="Genomic_DNA"/>
</dbReference>
<dbReference type="PIRSF" id="PIRSF000521">
    <property type="entry name" value="Transaminase_4ab_Lys_Orn"/>
    <property type="match status" value="1"/>
</dbReference>
<dbReference type="KEGG" id="peg:E5R92_01940"/>
<dbReference type="SUPFAM" id="SSF53383">
    <property type="entry name" value="PLP-dependent transferases"/>
    <property type="match status" value="1"/>
</dbReference>
<reference evidence="6 7" key="1">
    <citation type="journal article" date="2020" name="Nat. Microbiol.">
        <title>Lysogenic host-virus interactions in SAR11 marine bacteria.</title>
        <authorList>
            <person name="Morris R.M."/>
            <person name="Cain K.R."/>
            <person name="Hvorecny K.L."/>
            <person name="Kollman J.M."/>
        </authorList>
    </citation>
    <scope>NUCLEOTIDE SEQUENCE [LARGE SCALE GENOMIC DNA]</scope>
    <source>
        <strain evidence="6 7">NP1</strain>
    </source>
</reference>